<evidence type="ECO:0000256" key="7">
    <source>
        <dbReference type="ARBA" id="ARBA00023016"/>
    </source>
</evidence>
<evidence type="ECO:0000256" key="12">
    <source>
        <dbReference type="PROSITE-ProRule" id="PRU00546"/>
    </source>
</evidence>
<protein>
    <recommendedName>
        <fullName evidence="10 11">Chaperone protein DnaJ</fullName>
    </recommendedName>
</protein>
<dbReference type="InterPro" id="IPR001623">
    <property type="entry name" value="DnaJ_domain"/>
</dbReference>
<dbReference type="GO" id="GO:0031072">
    <property type="term" value="F:heat shock protein binding"/>
    <property type="evidence" value="ECO:0007669"/>
    <property type="project" value="InterPro"/>
</dbReference>
<dbReference type="CDD" id="cd10747">
    <property type="entry name" value="DnaJ_C"/>
    <property type="match status" value="1"/>
</dbReference>
<dbReference type="SMART" id="SM00271">
    <property type="entry name" value="DnaJ"/>
    <property type="match status" value="1"/>
</dbReference>
<dbReference type="InterPro" id="IPR002939">
    <property type="entry name" value="DnaJ_C"/>
</dbReference>
<dbReference type="GO" id="GO:0008270">
    <property type="term" value="F:zinc ion binding"/>
    <property type="evidence" value="ECO:0007669"/>
    <property type="project" value="UniProtKB-UniRule"/>
</dbReference>
<proteinExistence type="inferred from homology"/>
<feature type="domain" description="J" evidence="13">
    <location>
        <begin position="10"/>
        <end position="75"/>
    </location>
</feature>
<dbReference type="Gene3D" id="2.60.260.20">
    <property type="entry name" value="Urease metallochaperone UreE, N-terminal domain"/>
    <property type="match status" value="2"/>
</dbReference>
<comment type="caution">
    <text evidence="15">The sequence shown here is derived from an EMBL/GenBank/DDBJ whole genome shotgun (WGS) entry which is preliminary data.</text>
</comment>
<dbReference type="PROSITE" id="PS51188">
    <property type="entry name" value="ZF_CR"/>
    <property type="match status" value="1"/>
</dbReference>
<dbReference type="CDD" id="cd06257">
    <property type="entry name" value="DnaJ"/>
    <property type="match status" value="1"/>
</dbReference>
<dbReference type="Pfam" id="PF00226">
    <property type="entry name" value="DnaJ"/>
    <property type="match status" value="1"/>
</dbReference>
<feature type="binding site" evidence="11">
    <location>
        <position position="166"/>
    </location>
    <ligand>
        <name>Zn(2+)</name>
        <dbReference type="ChEBI" id="CHEBI:29105"/>
        <label>1</label>
    </ligand>
</feature>
<dbReference type="HAMAP" id="MF_01152">
    <property type="entry name" value="DnaJ"/>
    <property type="match status" value="1"/>
</dbReference>
<dbReference type="PRINTS" id="PR00625">
    <property type="entry name" value="JDOMAIN"/>
</dbReference>
<keyword evidence="4 11" id="KW-0677">Repeat</keyword>
<dbReference type="PANTHER" id="PTHR43096">
    <property type="entry name" value="DNAJ HOMOLOG 1, MITOCHONDRIAL-RELATED"/>
    <property type="match status" value="1"/>
</dbReference>
<evidence type="ECO:0000256" key="11">
    <source>
        <dbReference type="HAMAP-Rule" id="MF_01152"/>
    </source>
</evidence>
<dbReference type="InterPro" id="IPR008971">
    <property type="entry name" value="HSP40/DnaJ_pept-bd"/>
</dbReference>
<feature type="repeat" description="CXXCXGXG motif" evidence="11">
    <location>
        <begin position="163"/>
        <end position="170"/>
    </location>
</feature>
<evidence type="ECO:0000259" key="13">
    <source>
        <dbReference type="PROSITE" id="PS50076"/>
    </source>
</evidence>
<gene>
    <name evidence="11" type="primary">dnaJ</name>
    <name evidence="15" type="ORF">CLV30_1106</name>
</gene>
<feature type="binding site" evidence="11">
    <location>
        <position position="219"/>
    </location>
    <ligand>
        <name>Zn(2+)</name>
        <dbReference type="ChEBI" id="CHEBI:29105"/>
        <label>1</label>
    </ligand>
</feature>
<evidence type="ECO:0000256" key="4">
    <source>
        <dbReference type="ARBA" id="ARBA00022737"/>
    </source>
</evidence>
<keyword evidence="16" id="KW-1185">Reference proteome</keyword>
<feature type="binding site" evidence="11">
    <location>
        <position position="202"/>
    </location>
    <ligand>
        <name>Zn(2+)</name>
        <dbReference type="ChEBI" id="CHEBI:29105"/>
        <label>2</label>
    </ligand>
</feature>
<dbReference type="RefSeq" id="WP_106537895.1">
    <property type="nucleotide sequence ID" value="NZ_PYGE01000010.1"/>
</dbReference>
<evidence type="ECO:0000256" key="1">
    <source>
        <dbReference type="ARBA" id="ARBA00022490"/>
    </source>
</evidence>
<keyword evidence="7 11" id="KW-0346">Stress response</keyword>
<evidence type="ECO:0000313" key="16">
    <source>
        <dbReference type="Proteomes" id="UP000243528"/>
    </source>
</evidence>
<feature type="binding site" evidence="11">
    <location>
        <position position="216"/>
    </location>
    <ligand>
        <name>Zn(2+)</name>
        <dbReference type="ChEBI" id="CHEBI:29105"/>
        <label>1</label>
    </ligand>
</feature>
<dbReference type="NCBIfam" id="NF008035">
    <property type="entry name" value="PRK10767.1"/>
    <property type="match status" value="1"/>
</dbReference>
<dbReference type="InterPro" id="IPR012724">
    <property type="entry name" value="DnaJ"/>
</dbReference>
<sequence length="384" mass="40315">MSTKDWIEKDYYKILGVPEDADAATVKKAYRTLARELHPDHNKDDQEAEARFKDVSEAYSVLSDPQKRKEYDEARTMFGGGMRSPGGDGAGGSFSFDLGDLFGSSGGTGGLGDVFGGLFNQRARTRTGSARRGADVEREVSVSFTEAVEGKTIPLKLTSSSACASCAGTGARAGTVPRVCPTCVGTGFTSTDSGGFGMAEPCQDCKGRGMVVDDPCPVCAGSGRGTTSRVMHVRIPAGVVDGQRIRLRGKGVPGEHGGPAGDLYVVIHVGSHPVFGRRGEHLTVTVPVTFPEVALGAEIKVPTLGSGPVTLRIPQGTPTGRTFRVRGRGATRKDGSRGDLLVTVEVAVPESVPPDARQALEQYRDAASGDDVRAALMNTAAKER</sequence>
<evidence type="ECO:0000256" key="3">
    <source>
        <dbReference type="ARBA" id="ARBA00022723"/>
    </source>
</evidence>
<dbReference type="FunFam" id="2.60.260.20:FF:000013">
    <property type="entry name" value="DnaJ subfamily B member 11"/>
    <property type="match status" value="1"/>
</dbReference>
<dbReference type="GO" id="GO:0005524">
    <property type="term" value="F:ATP binding"/>
    <property type="evidence" value="ECO:0007669"/>
    <property type="project" value="InterPro"/>
</dbReference>
<comment type="subunit">
    <text evidence="11">Homodimer.</text>
</comment>
<name>A0A2P8DYQ7_9ACTN</name>
<dbReference type="PANTHER" id="PTHR43096:SF54">
    <property type="entry name" value="CHAPERONE PROTEIN DNAJ 1"/>
    <property type="match status" value="1"/>
</dbReference>
<dbReference type="InterPro" id="IPR036869">
    <property type="entry name" value="J_dom_sf"/>
</dbReference>
<dbReference type="CDD" id="cd10719">
    <property type="entry name" value="DnaJ_zf"/>
    <property type="match status" value="1"/>
</dbReference>
<comment type="subcellular location">
    <subcellularLocation>
        <location evidence="11">Cytoplasm</location>
    </subcellularLocation>
</comment>
<evidence type="ECO:0000256" key="5">
    <source>
        <dbReference type="ARBA" id="ARBA00022771"/>
    </source>
</evidence>
<feature type="binding site" evidence="11">
    <location>
        <position position="205"/>
    </location>
    <ligand>
        <name>Zn(2+)</name>
        <dbReference type="ChEBI" id="CHEBI:29105"/>
        <label>2</label>
    </ligand>
</feature>
<dbReference type="SUPFAM" id="SSF49493">
    <property type="entry name" value="HSP40/DnaJ peptide-binding domain"/>
    <property type="match status" value="2"/>
</dbReference>
<dbReference type="InterPro" id="IPR018253">
    <property type="entry name" value="DnaJ_domain_CS"/>
</dbReference>
<evidence type="ECO:0000256" key="9">
    <source>
        <dbReference type="ARBA" id="ARBA00061004"/>
    </source>
</evidence>
<dbReference type="SUPFAM" id="SSF46565">
    <property type="entry name" value="Chaperone J-domain"/>
    <property type="match status" value="1"/>
</dbReference>
<dbReference type="Proteomes" id="UP000243528">
    <property type="component" value="Unassembled WGS sequence"/>
</dbReference>
<evidence type="ECO:0000256" key="8">
    <source>
        <dbReference type="ARBA" id="ARBA00023186"/>
    </source>
</evidence>
<organism evidence="15 16">
    <name type="scientific">Haloactinopolyspora alba</name>
    <dbReference type="NCBI Taxonomy" id="648780"/>
    <lineage>
        <taxon>Bacteria</taxon>
        <taxon>Bacillati</taxon>
        <taxon>Actinomycetota</taxon>
        <taxon>Actinomycetes</taxon>
        <taxon>Jiangellales</taxon>
        <taxon>Jiangellaceae</taxon>
        <taxon>Haloactinopolyspora</taxon>
    </lineage>
</organism>
<dbReference type="GO" id="GO:0009408">
    <property type="term" value="P:response to heat"/>
    <property type="evidence" value="ECO:0007669"/>
    <property type="project" value="InterPro"/>
</dbReference>
<keyword evidence="6 11" id="KW-0862">Zinc</keyword>
<evidence type="ECO:0000259" key="14">
    <source>
        <dbReference type="PROSITE" id="PS51188"/>
    </source>
</evidence>
<feature type="repeat" description="CXXCXGXG motif" evidence="11">
    <location>
        <begin position="202"/>
        <end position="209"/>
    </location>
</feature>
<dbReference type="GO" id="GO:0006260">
    <property type="term" value="P:DNA replication"/>
    <property type="evidence" value="ECO:0007669"/>
    <property type="project" value="UniProtKB-KW"/>
</dbReference>
<comment type="cofactor">
    <cofactor evidence="11">
        <name>Zn(2+)</name>
        <dbReference type="ChEBI" id="CHEBI:29105"/>
    </cofactor>
    <text evidence="11">Binds 2 Zn(2+) ions per monomer.</text>
</comment>
<feature type="binding site" evidence="11">
    <location>
        <position position="180"/>
    </location>
    <ligand>
        <name>Zn(2+)</name>
        <dbReference type="ChEBI" id="CHEBI:29105"/>
        <label>2</label>
    </ligand>
</feature>
<feature type="zinc finger region" description="CR-type" evidence="12">
    <location>
        <begin position="150"/>
        <end position="228"/>
    </location>
</feature>
<dbReference type="InterPro" id="IPR036410">
    <property type="entry name" value="HSP_DnaJ_Cys-rich_dom_sf"/>
</dbReference>
<feature type="domain" description="CR-type" evidence="14">
    <location>
        <begin position="150"/>
        <end position="228"/>
    </location>
</feature>
<comment type="domain">
    <text evidence="11">The J domain is necessary and sufficient to stimulate DnaK ATPase activity. Zinc center 1 plays an important role in the autonomous, DnaK-independent chaperone activity of DnaJ. Zinc center 2 is essential for interaction with DnaK and for DnaJ activity.</text>
</comment>
<dbReference type="OrthoDB" id="9779889at2"/>
<dbReference type="Gene3D" id="1.10.287.110">
    <property type="entry name" value="DnaJ domain"/>
    <property type="match status" value="1"/>
</dbReference>
<keyword evidence="8 11" id="KW-0143">Chaperone</keyword>
<feature type="binding site" evidence="11">
    <location>
        <position position="183"/>
    </location>
    <ligand>
        <name>Zn(2+)</name>
        <dbReference type="ChEBI" id="CHEBI:29105"/>
        <label>2</label>
    </ligand>
</feature>
<dbReference type="FunFam" id="2.10.230.10:FF:000002">
    <property type="entry name" value="Molecular chaperone DnaJ"/>
    <property type="match status" value="1"/>
</dbReference>
<evidence type="ECO:0000313" key="15">
    <source>
        <dbReference type="EMBL" id="PSL02353.1"/>
    </source>
</evidence>
<reference evidence="15 16" key="1">
    <citation type="submission" date="2018-03" db="EMBL/GenBank/DDBJ databases">
        <title>Genomic Encyclopedia of Archaeal and Bacterial Type Strains, Phase II (KMG-II): from individual species to whole genera.</title>
        <authorList>
            <person name="Goeker M."/>
        </authorList>
    </citation>
    <scope>NUCLEOTIDE SEQUENCE [LARGE SCALE GENOMIC DNA]</scope>
    <source>
        <strain evidence="15 16">DSM 45211</strain>
    </source>
</reference>
<comment type="similarity">
    <text evidence="9 11">Belongs to the DnaJ family.</text>
</comment>
<dbReference type="NCBIfam" id="NF010888">
    <property type="entry name" value="PRK14295.1"/>
    <property type="match status" value="1"/>
</dbReference>
<evidence type="ECO:0000256" key="10">
    <source>
        <dbReference type="ARBA" id="ARBA00067609"/>
    </source>
</evidence>
<keyword evidence="2 11" id="KW-0235">DNA replication</keyword>
<dbReference type="PROSITE" id="PS00636">
    <property type="entry name" value="DNAJ_1"/>
    <property type="match status" value="1"/>
</dbReference>
<dbReference type="SUPFAM" id="SSF57938">
    <property type="entry name" value="DnaJ/Hsp40 cysteine-rich domain"/>
    <property type="match status" value="1"/>
</dbReference>
<feature type="repeat" description="CXXCXGXG motif" evidence="11">
    <location>
        <begin position="180"/>
        <end position="187"/>
    </location>
</feature>
<dbReference type="GO" id="GO:0042026">
    <property type="term" value="P:protein refolding"/>
    <property type="evidence" value="ECO:0007669"/>
    <property type="project" value="TreeGrafter"/>
</dbReference>
<dbReference type="InterPro" id="IPR001305">
    <property type="entry name" value="HSP_DnaJ_Cys-rich_dom"/>
</dbReference>
<dbReference type="GO" id="GO:0005737">
    <property type="term" value="C:cytoplasm"/>
    <property type="evidence" value="ECO:0007669"/>
    <property type="project" value="UniProtKB-SubCell"/>
</dbReference>
<dbReference type="Pfam" id="PF01556">
    <property type="entry name" value="DnaJ_C"/>
    <property type="match status" value="1"/>
</dbReference>
<dbReference type="EMBL" id="PYGE01000010">
    <property type="protein sequence ID" value="PSL02353.1"/>
    <property type="molecule type" value="Genomic_DNA"/>
</dbReference>
<keyword evidence="5 11" id="KW-0863">Zinc-finger</keyword>
<comment type="function">
    <text evidence="11">Participates actively in the response to hyperosmotic and heat shock by preventing the aggregation of stress-denatured proteins and by disaggregating proteins, also in an autonomous, DnaK-independent fashion. Unfolded proteins bind initially to DnaJ; upon interaction with the DnaJ-bound protein, DnaK hydrolyzes its bound ATP, resulting in the formation of a stable complex. GrpE releases ADP from DnaK; ATP binding to DnaK triggers the release of the substrate protein, thus completing the reaction cycle. Several rounds of ATP-dependent interactions between DnaJ, DnaK and GrpE are required for fully efficient folding. Also involved, together with DnaK and GrpE, in the DNA replication of plasmids through activation of initiation proteins.</text>
</comment>
<accession>A0A2P8DYQ7</accession>
<keyword evidence="1 11" id="KW-0963">Cytoplasm</keyword>
<feature type="repeat" description="CXXCXGXG motif" evidence="11">
    <location>
        <begin position="216"/>
        <end position="223"/>
    </location>
</feature>
<feature type="binding site" evidence="11">
    <location>
        <position position="163"/>
    </location>
    <ligand>
        <name>Zn(2+)</name>
        <dbReference type="ChEBI" id="CHEBI:29105"/>
        <label>1</label>
    </ligand>
</feature>
<evidence type="ECO:0000256" key="6">
    <source>
        <dbReference type="ARBA" id="ARBA00022833"/>
    </source>
</evidence>
<keyword evidence="3 11" id="KW-0479">Metal-binding</keyword>
<dbReference type="AlphaFoldDB" id="A0A2P8DYQ7"/>
<dbReference type="GO" id="GO:0051082">
    <property type="term" value="F:unfolded protein binding"/>
    <property type="evidence" value="ECO:0007669"/>
    <property type="project" value="UniProtKB-UniRule"/>
</dbReference>
<dbReference type="PROSITE" id="PS50076">
    <property type="entry name" value="DNAJ_2"/>
    <property type="match status" value="1"/>
</dbReference>
<dbReference type="Pfam" id="PF00684">
    <property type="entry name" value="DnaJ_CXXCXGXG"/>
    <property type="match status" value="1"/>
</dbReference>
<dbReference type="Gene3D" id="2.10.230.10">
    <property type="entry name" value="Heat shock protein DnaJ, cysteine-rich domain"/>
    <property type="match status" value="1"/>
</dbReference>
<evidence type="ECO:0000256" key="2">
    <source>
        <dbReference type="ARBA" id="ARBA00022705"/>
    </source>
</evidence>